<evidence type="ECO:0000256" key="2">
    <source>
        <dbReference type="ARBA" id="ARBA00022884"/>
    </source>
</evidence>
<dbReference type="InterPro" id="IPR020081">
    <property type="entry name" value="SsrA-bd_prot_CS"/>
</dbReference>
<dbReference type="InterPro" id="IPR023620">
    <property type="entry name" value="SmpB"/>
</dbReference>
<keyword evidence="2 3" id="KW-0694">RNA-binding</keyword>
<dbReference type="PROSITE" id="PS01317">
    <property type="entry name" value="SSRP"/>
    <property type="match status" value="1"/>
</dbReference>
<dbReference type="Gene3D" id="2.40.280.10">
    <property type="match status" value="1"/>
</dbReference>
<dbReference type="GO" id="GO:0070929">
    <property type="term" value="P:trans-translation"/>
    <property type="evidence" value="ECO:0007669"/>
    <property type="project" value="UniProtKB-UniRule"/>
</dbReference>
<dbReference type="CDD" id="cd09294">
    <property type="entry name" value="SmpB"/>
    <property type="match status" value="1"/>
</dbReference>
<gene>
    <name evidence="3" type="primary">smpB</name>
    <name evidence="4" type="ORF">A3A57_03180</name>
</gene>
<dbReference type="PANTHER" id="PTHR30308:SF2">
    <property type="entry name" value="SSRA-BINDING PROTEIN"/>
    <property type="match status" value="1"/>
</dbReference>
<dbReference type="HAMAP" id="MF_00023">
    <property type="entry name" value="SmpB"/>
    <property type="match status" value="1"/>
</dbReference>
<dbReference type="Proteomes" id="UP000179279">
    <property type="component" value="Unassembled WGS sequence"/>
</dbReference>
<evidence type="ECO:0000256" key="3">
    <source>
        <dbReference type="HAMAP-Rule" id="MF_00023"/>
    </source>
</evidence>
<dbReference type="AlphaFoldDB" id="A0A1G1WYQ6"/>
<dbReference type="NCBIfam" id="TIGR00086">
    <property type="entry name" value="smpB"/>
    <property type="match status" value="1"/>
</dbReference>
<organism evidence="4 5">
    <name type="scientific">Candidatus Woykebacteria bacterium RIFCSPLOWO2_01_FULL_41_12</name>
    <dbReference type="NCBI Taxonomy" id="1802604"/>
    <lineage>
        <taxon>Bacteria</taxon>
        <taxon>Candidatus Woykeibacteriota</taxon>
    </lineage>
</organism>
<dbReference type="InterPro" id="IPR000037">
    <property type="entry name" value="SsrA-bd_prot"/>
</dbReference>
<dbReference type="GO" id="GO:0003723">
    <property type="term" value="F:RNA binding"/>
    <property type="evidence" value="ECO:0007669"/>
    <property type="project" value="UniProtKB-UniRule"/>
</dbReference>
<keyword evidence="1 3" id="KW-0963">Cytoplasm</keyword>
<comment type="caution">
    <text evidence="4">The sequence shown here is derived from an EMBL/GenBank/DDBJ whole genome shotgun (WGS) entry which is preliminary data.</text>
</comment>
<dbReference type="PANTHER" id="PTHR30308">
    <property type="entry name" value="TMRNA-BINDING COMPONENT OF TRANS-TRANSLATION TAGGING COMPLEX"/>
    <property type="match status" value="1"/>
</dbReference>
<evidence type="ECO:0000256" key="1">
    <source>
        <dbReference type="ARBA" id="ARBA00022490"/>
    </source>
</evidence>
<evidence type="ECO:0000313" key="4">
    <source>
        <dbReference type="EMBL" id="OGY32859.1"/>
    </source>
</evidence>
<protein>
    <recommendedName>
        <fullName evidence="3">SsrA-binding protein</fullName>
    </recommendedName>
    <alternativeName>
        <fullName evidence="3">Small protein B</fullName>
    </alternativeName>
</protein>
<dbReference type="GO" id="GO:0070930">
    <property type="term" value="P:trans-translation-dependent protein tagging"/>
    <property type="evidence" value="ECO:0007669"/>
    <property type="project" value="TreeGrafter"/>
</dbReference>
<dbReference type="NCBIfam" id="NF003843">
    <property type="entry name" value="PRK05422.1"/>
    <property type="match status" value="1"/>
</dbReference>
<comment type="similarity">
    <text evidence="3">Belongs to the SmpB family.</text>
</comment>
<reference evidence="4 5" key="1">
    <citation type="journal article" date="2016" name="Nat. Commun.">
        <title>Thousands of microbial genomes shed light on interconnected biogeochemical processes in an aquifer system.</title>
        <authorList>
            <person name="Anantharaman K."/>
            <person name="Brown C.T."/>
            <person name="Hug L.A."/>
            <person name="Sharon I."/>
            <person name="Castelle C.J."/>
            <person name="Probst A.J."/>
            <person name="Thomas B.C."/>
            <person name="Singh A."/>
            <person name="Wilkins M.J."/>
            <person name="Karaoz U."/>
            <person name="Brodie E.L."/>
            <person name="Williams K.H."/>
            <person name="Hubbard S.S."/>
            <person name="Banfield J.F."/>
        </authorList>
    </citation>
    <scope>NUCLEOTIDE SEQUENCE [LARGE SCALE GENOMIC DNA]</scope>
</reference>
<comment type="subcellular location">
    <subcellularLocation>
        <location evidence="3">Cytoplasm</location>
    </subcellularLocation>
    <text evidence="3">The tmRNA-SmpB complex associates with stalled 70S ribosomes.</text>
</comment>
<sequence length="155" mass="17715">MRQIENKKAFFNYQILEKFEAGIALSGEEIKSLRAGQAALAESYVLIRSGEAFLVNAHISAYDKGDQSSEPKKDRKLLLHRKEIEYLAGKLSGQNLTIIPLRLYFRHSYAKIEIALARGKKKADKRETLKRKAIERDVEAGLRAEKLKAQRQEKN</sequence>
<comment type="function">
    <text evidence="3">Required for rescue of stalled ribosomes mediated by trans-translation. Binds to transfer-messenger RNA (tmRNA), required for stable association of tmRNA with ribosomes. tmRNA and SmpB together mimic tRNA shape, replacing the anticodon stem-loop with SmpB. tmRNA is encoded by the ssrA gene; the 2 termini fold to resemble tRNA(Ala) and it encodes a 'tag peptide', a short internal open reading frame. During trans-translation Ala-aminoacylated tmRNA acts like a tRNA, entering the A-site of stalled ribosomes, displacing the stalled mRNA. The ribosome then switches to translate the ORF on the tmRNA; the nascent peptide is terminated with the 'tag peptide' encoded by the tmRNA and targeted for degradation. The ribosome is freed to recommence translation, which seems to be the essential function of trans-translation.</text>
</comment>
<evidence type="ECO:0000313" key="5">
    <source>
        <dbReference type="Proteomes" id="UP000179279"/>
    </source>
</evidence>
<dbReference type="Pfam" id="PF01668">
    <property type="entry name" value="SmpB"/>
    <property type="match status" value="1"/>
</dbReference>
<dbReference type="GO" id="GO:0005829">
    <property type="term" value="C:cytosol"/>
    <property type="evidence" value="ECO:0007669"/>
    <property type="project" value="TreeGrafter"/>
</dbReference>
<name>A0A1G1WYQ6_9BACT</name>
<dbReference type="EMBL" id="MHDA01000003">
    <property type="protein sequence ID" value="OGY32859.1"/>
    <property type="molecule type" value="Genomic_DNA"/>
</dbReference>
<accession>A0A1G1WYQ6</accession>
<proteinExistence type="inferred from homology"/>
<dbReference type="SUPFAM" id="SSF74982">
    <property type="entry name" value="Small protein B (SmpB)"/>
    <property type="match status" value="1"/>
</dbReference>